<name>A0ABX2CFT3_9BRAD</name>
<gene>
    <name evidence="7" type="ORF">HL667_14315</name>
</gene>
<keyword evidence="3 6" id="KW-1133">Transmembrane helix</keyword>
<evidence type="ECO:0000313" key="8">
    <source>
        <dbReference type="Proteomes" id="UP000886476"/>
    </source>
</evidence>
<evidence type="ECO:0000256" key="4">
    <source>
        <dbReference type="ARBA" id="ARBA00023136"/>
    </source>
</evidence>
<sequence>MRSKATAPTFSPAADIEGVSEQQRREIRAQSRPNAALIHETIRAEGESELERRWWAILMSGLAAGLSMSLSLIVQGEFLAFLSDEAARRLLAPLGYTAGFLVVVLGRQQLFTENTLTPILPLLHHRDLKTLGQVARLWSLVLIANIAGTWAAAAALAYTDVFEPRVVQAFTELSRHTVEGPFSTTFMRAVFAGWLIALMAWLLPAVRGARGQIVMVMTYLVALGQFAHIIAGSVECAFLVLKGQVSLSGYVGDFFVPTLLGNVVGGTTLVALLNYGQVAAELDQET</sequence>
<evidence type="ECO:0000313" key="7">
    <source>
        <dbReference type="EMBL" id="NPU66174.1"/>
    </source>
</evidence>
<feature type="transmembrane region" description="Helical" evidence="6">
    <location>
        <begin position="54"/>
        <end position="74"/>
    </location>
</feature>
<reference evidence="7" key="1">
    <citation type="submission" date="2020-05" db="EMBL/GenBank/DDBJ databases">
        <title>Nod-independent and nitrogen-fixing Bradyrhizobium aeschynomene sp. nov. isolated from nodules of Aeschynomene indica.</title>
        <authorList>
            <person name="Zhang Z."/>
        </authorList>
    </citation>
    <scope>NUCLEOTIDE SEQUENCE</scope>
    <source>
        <strain evidence="7">83012</strain>
    </source>
</reference>
<dbReference type="Proteomes" id="UP000886476">
    <property type="component" value="Unassembled WGS sequence"/>
</dbReference>
<feature type="transmembrane region" description="Helical" evidence="6">
    <location>
        <begin position="254"/>
        <end position="275"/>
    </location>
</feature>
<proteinExistence type="predicted"/>
<dbReference type="Gene3D" id="1.20.1080.10">
    <property type="entry name" value="Glycerol uptake facilitator protein"/>
    <property type="match status" value="1"/>
</dbReference>
<protein>
    <submittedName>
        <fullName evidence="7">Formate/nitrite transporter family protein</fullName>
    </submittedName>
</protein>
<feature type="transmembrane region" description="Helical" evidence="6">
    <location>
        <begin position="186"/>
        <end position="206"/>
    </location>
</feature>
<keyword evidence="8" id="KW-1185">Reference proteome</keyword>
<feature type="transmembrane region" description="Helical" evidence="6">
    <location>
        <begin position="213"/>
        <end position="234"/>
    </location>
</feature>
<keyword evidence="4 6" id="KW-0472">Membrane</keyword>
<accession>A0ABX2CFT3</accession>
<dbReference type="RefSeq" id="WP_172111238.1">
    <property type="nucleotide sequence ID" value="NZ_JABFDM010000001.1"/>
</dbReference>
<comment type="subcellular location">
    <subcellularLocation>
        <location evidence="1">Membrane</location>
        <topology evidence="1">Multi-pass membrane protein</topology>
    </subcellularLocation>
</comment>
<feature type="transmembrane region" description="Helical" evidence="6">
    <location>
        <begin position="86"/>
        <end position="106"/>
    </location>
</feature>
<dbReference type="PANTHER" id="PTHR30520:SF2">
    <property type="entry name" value="INNER MEMBRANE PROTEIN YFDC"/>
    <property type="match status" value="1"/>
</dbReference>
<evidence type="ECO:0000256" key="2">
    <source>
        <dbReference type="ARBA" id="ARBA00022692"/>
    </source>
</evidence>
<evidence type="ECO:0000256" key="3">
    <source>
        <dbReference type="ARBA" id="ARBA00022989"/>
    </source>
</evidence>
<evidence type="ECO:0000256" key="5">
    <source>
        <dbReference type="SAM" id="MobiDB-lite"/>
    </source>
</evidence>
<dbReference type="PANTHER" id="PTHR30520">
    <property type="entry name" value="FORMATE TRANSPORTER-RELATED"/>
    <property type="match status" value="1"/>
</dbReference>
<feature type="transmembrane region" description="Helical" evidence="6">
    <location>
        <begin position="137"/>
        <end position="158"/>
    </location>
</feature>
<dbReference type="EMBL" id="JABFDN010000003">
    <property type="protein sequence ID" value="NPU66174.1"/>
    <property type="molecule type" value="Genomic_DNA"/>
</dbReference>
<evidence type="ECO:0000256" key="6">
    <source>
        <dbReference type="SAM" id="Phobius"/>
    </source>
</evidence>
<dbReference type="InterPro" id="IPR023271">
    <property type="entry name" value="Aquaporin-like"/>
</dbReference>
<comment type="caution">
    <text evidence="7">The sequence shown here is derived from an EMBL/GenBank/DDBJ whole genome shotgun (WGS) entry which is preliminary data.</text>
</comment>
<dbReference type="Pfam" id="PF01226">
    <property type="entry name" value="Form_Nir_trans"/>
    <property type="match status" value="1"/>
</dbReference>
<feature type="region of interest" description="Disordered" evidence="5">
    <location>
        <begin position="1"/>
        <end position="30"/>
    </location>
</feature>
<organism evidence="7 8">
    <name type="scientific">Bradyrhizobium aeschynomenes</name>
    <dbReference type="NCBI Taxonomy" id="2734909"/>
    <lineage>
        <taxon>Bacteria</taxon>
        <taxon>Pseudomonadati</taxon>
        <taxon>Pseudomonadota</taxon>
        <taxon>Alphaproteobacteria</taxon>
        <taxon>Hyphomicrobiales</taxon>
        <taxon>Nitrobacteraceae</taxon>
        <taxon>Bradyrhizobium</taxon>
    </lineage>
</organism>
<evidence type="ECO:0000256" key="1">
    <source>
        <dbReference type="ARBA" id="ARBA00004141"/>
    </source>
</evidence>
<dbReference type="InterPro" id="IPR000292">
    <property type="entry name" value="For/NO2_transpt"/>
</dbReference>
<keyword evidence="2 6" id="KW-0812">Transmembrane</keyword>